<dbReference type="AlphaFoldDB" id="A0A6M1RVY4"/>
<keyword evidence="4" id="KW-0804">Transcription</keyword>
<dbReference type="RefSeq" id="WP_165107627.1">
    <property type="nucleotide sequence ID" value="NZ_JAAKYA010000053.1"/>
</dbReference>
<accession>A0A6M1RVY4</accession>
<comment type="caution">
    <text evidence="6">The sequence shown here is derived from an EMBL/GenBank/DDBJ whole genome shotgun (WGS) entry which is preliminary data.</text>
</comment>
<evidence type="ECO:0000256" key="2">
    <source>
        <dbReference type="ARBA" id="ARBA00023015"/>
    </source>
</evidence>
<dbReference type="Pfam" id="PF04542">
    <property type="entry name" value="Sigma70_r2"/>
    <property type="match status" value="1"/>
</dbReference>
<sequence>MDRQPDLNQILDDVARGDVDAFRWIVRRYELSLRSYLCSQVYDLDVVDDLAQEVFIAAFRNLSSFRRGEDFGRWLRGIARLKLQMYFRATARRQNAMERFREEVSHLLREELEQEAAGHQAAAIEALLRCINRLPDRLRRVVRAGLDGTKPALLAQALSTTVGAVYNLHYRANQLLRDCVRKELADG</sequence>
<feature type="domain" description="RNA polymerase sigma-70 region 2" evidence="5">
    <location>
        <begin position="26"/>
        <end position="92"/>
    </location>
</feature>
<evidence type="ECO:0000256" key="4">
    <source>
        <dbReference type="ARBA" id="ARBA00023163"/>
    </source>
</evidence>
<dbReference type="Proteomes" id="UP000477311">
    <property type="component" value="Unassembled WGS sequence"/>
</dbReference>
<organism evidence="6 7">
    <name type="scientific">Limisphaera ngatamarikiensis</name>
    <dbReference type="NCBI Taxonomy" id="1324935"/>
    <lineage>
        <taxon>Bacteria</taxon>
        <taxon>Pseudomonadati</taxon>
        <taxon>Verrucomicrobiota</taxon>
        <taxon>Verrucomicrobiia</taxon>
        <taxon>Limisphaerales</taxon>
        <taxon>Limisphaeraceae</taxon>
        <taxon>Limisphaera</taxon>
    </lineage>
</organism>
<dbReference type="EMBL" id="JAAKYA010000053">
    <property type="protein sequence ID" value="NGO39551.1"/>
    <property type="molecule type" value="Genomic_DNA"/>
</dbReference>
<dbReference type="PANTHER" id="PTHR43133:SF51">
    <property type="entry name" value="RNA POLYMERASE SIGMA FACTOR"/>
    <property type="match status" value="1"/>
</dbReference>
<name>A0A6M1RVY4_9BACT</name>
<dbReference type="SUPFAM" id="SSF88659">
    <property type="entry name" value="Sigma3 and sigma4 domains of RNA polymerase sigma factors"/>
    <property type="match status" value="1"/>
</dbReference>
<dbReference type="InterPro" id="IPR013324">
    <property type="entry name" value="RNA_pol_sigma_r3/r4-like"/>
</dbReference>
<dbReference type="GO" id="GO:0016987">
    <property type="term" value="F:sigma factor activity"/>
    <property type="evidence" value="ECO:0007669"/>
    <property type="project" value="UniProtKB-KW"/>
</dbReference>
<evidence type="ECO:0000313" key="6">
    <source>
        <dbReference type="EMBL" id="NGO39551.1"/>
    </source>
</evidence>
<reference evidence="6 7" key="1">
    <citation type="submission" date="2020-02" db="EMBL/GenBank/DDBJ databases">
        <title>Draft genome sequence of Limisphaera ngatamarikiensis NGM72.4T, a thermophilic Verrucomicrobia grouped in subdivision 3.</title>
        <authorList>
            <person name="Carere C.R."/>
            <person name="Steen J."/>
            <person name="Hugenholtz P."/>
            <person name="Stott M.B."/>
        </authorList>
    </citation>
    <scope>NUCLEOTIDE SEQUENCE [LARGE SCALE GENOMIC DNA]</scope>
    <source>
        <strain evidence="6 7">NGM72.4</strain>
    </source>
</reference>
<dbReference type="InterPro" id="IPR039425">
    <property type="entry name" value="RNA_pol_sigma-70-like"/>
</dbReference>
<dbReference type="Gene3D" id="1.10.1740.10">
    <property type="match status" value="1"/>
</dbReference>
<dbReference type="GO" id="GO:0006352">
    <property type="term" value="P:DNA-templated transcription initiation"/>
    <property type="evidence" value="ECO:0007669"/>
    <property type="project" value="InterPro"/>
</dbReference>
<dbReference type="InterPro" id="IPR014284">
    <property type="entry name" value="RNA_pol_sigma-70_dom"/>
</dbReference>
<protein>
    <submittedName>
        <fullName evidence="6">Sigma-70 family RNA polymerase sigma factor</fullName>
    </submittedName>
</protein>
<evidence type="ECO:0000313" key="7">
    <source>
        <dbReference type="Proteomes" id="UP000477311"/>
    </source>
</evidence>
<keyword evidence="7" id="KW-1185">Reference proteome</keyword>
<proteinExistence type="inferred from homology"/>
<comment type="similarity">
    <text evidence="1">Belongs to the sigma-70 factor family. ECF subfamily.</text>
</comment>
<evidence type="ECO:0000259" key="5">
    <source>
        <dbReference type="Pfam" id="PF04542"/>
    </source>
</evidence>
<dbReference type="InterPro" id="IPR036388">
    <property type="entry name" value="WH-like_DNA-bd_sf"/>
</dbReference>
<keyword evidence="2" id="KW-0805">Transcription regulation</keyword>
<dbReference type="NCBIfam" id="TIGR02937">
    <property type="entry name" value="sigma70-ECF"/>
    <property type="match status" value="1"/>
</dbReference>
<gene>
    <name evidence="6" type="ORF">G4L39_09100</name>
</gene>
<dbReference type="InterPro" id="IPR007627">
    <property type="entry name" value="RNA_pol_sigma70_r2"/>
</dbReference>
<evidence type="ECO:0000256" key="3">
    <source>
        <dbReference type="ARBA" id="ARBA00023082"/>
    </source>
</evidence>
<dbReference type="InterPro" id="IPR013325">
    <property type="entry name" value="RNA_pol_sigma_r2"/>
</dbReference>
<dbReference type="SUPFAM" id="SSF88946">
    <property type="entry name" value="Sigma2 domain of RNA polymerase sigma factors"/>
    <property type="match status" value="1"/>
</dbReference>
<dbReference type="PANTHER" id="PTHR43133">
    <property type="entry name" value="RNA POLYMERASE ECF-TYPE SIGMA FACTO"/>
    <property type="match status" value="1"/>
</dbReference>
<keyword evidence="3" id="KW-0731">Sigma factor</keyword>
<dbReference type="Gene3D" id="1.10.10.10">
    <property type="entry name" value="Winged helix-like DNA-binding domain superfamily/Winged helix DNA-binding domain"/>
    <property type="match status" value="1"/>
</dbReference>
<evidence type="ECO:0000256" key="1">
    <source>
        <dbReference type="ARBA" id="ARBA00010641"/>
    </source>
</evidence>